<name>A0A2P4QN03_RHIID</name>
<feature type="compositionally biased region" description="Polar residues" evidence="1">
    <location>
        <begin position="136"/>
        <end position="153"/>
    </location>
</feature>
<dbReference type="InterPro" id="IPR029063">
    <property type="entry name" value="SAM-dependent_MTases_sf"/>
</dbReference>
<dbReference type="InterPro" id="IPR041698">
    <property type="entry name" value="Methyltransf_25"/>
</dbReference>
<dbReference type="VEuPathDB" id="FungiDB:RhiirFUN_015792"/>
<proteinExistence type="predicted"/>
<dbReference type="AlphaFoldDB" id="A0A2P4QN03"/>
<evidence type="ECO:0000313" key="3">
    <source>
        <dbReference type="EMBL" id="POG79037.1"/>
    </source>
</evidence>
<dbReference type="CDD" id="cd02440">
    <property type="entry name" value="AdoMet_MTases"/>
    <property type="match status" value="1"/>
</dbReference>
<evidence type="ECO:0000313" key="4">
    <source>
        <dbReference type="Proteomes" id="UP000018888"/>
    </source>
</evidence>
<evidence type="ECO:0000256" key="1">
    <source>
        <dbReference type="SAM" id="MobiDB-lite"/>
    </source>
</evidence>
<reference evidence="3 4" key="1">
    <citation type="journal article" date="2013" name="Proc. Natl. Acad. Sci. U.S.A.">
        <title>Genome of an arbuscular mycorrhizal fungus provides insight into the oldest plant symbiosis.</title>
        <authorList>
            <person name="Tisserant E."/>
            <person name="Malbreil M."/>
            <person name="Kuo A."/>
            <person name="Kohler A."/>
            <person name="Symeonidi A."/>
            <person name="Balestrini R."/>
            <person name="Charron P."/>
            <person name="Duensing N."/>
            <person name="Frei Dit Frey N."/>
            <person name="Gianinazzi-Pearson V."/>
            <person name="Gilbert L.B."/>
            <person name="Handa Y."/>
            <person name="Herr J.R."/>
            <person name="Hijri M."/>
            <person name="Koul R."/>
            <person name="Kawaguchi M."/>
            <person name="Krajinski F."/>
            <person name="Lammers P.J."/>
            <person name="Masclaux F.G."/>
            <person name="Murat C."/>
            <person name="Morin E."/>
            <person name="Ndikumana S."/>
            <person name="Pagni M."/>
            <person name="Petitpierre D."/>
            <person name="Requena N."/>
            <person name="Rosikiewicz P."/>
            <person name="Riley R."/>
            <person name="Saito K."/>
            <person name="San Clemente H."/>
            <person name="Shapiro H."/>
            <person name="van Tuinen D."/>
            <person name="Becard G."/>
            <person name="Bonfante P."/>
            <person name="Paszkowski U."/>
            <person name="Shachar-Hill Y.Y."/>
            <person name="Tuskan G.A."/>
            <person name="Young P.W."/>
            <person name="Sanders I.R."/>
            <person name="Henrissat B."/>
            <person name="Rensing S.A."/>
            <person name="Grigoriev I.V."/>
            <person name="Corradi N."/>
            <person name="Roux C."/>
            <person name="Martin F."/>
        </authorList>
    </citation>
    <scope>NUCLEOTIDE SEQUENCE [LARGE SCALE GENOMIC DNA]</scope>
    <source>
        <strain evidence="3 4">DAOM 197198</strain>
    </source>
</reference>
<dbReference type="Proteomes" id="UP000018888">
    <property type="component" value="Unassembled WGS sequence"/>
</dbReference>
<reference evidence="3 4" key="2">
    <citation type="journal article" date="2018" name="New Phytol.">
        <title>High intraspecific genome diversity in the model arbuscular mycorrhizal symbiont Rhizophagus irregularis.</title>
        <authorList>
            <person name="Chen E.C.H."/>
            <person name="Morin E."/>
            <person name="Beaudet D."/>
            <person name="Noel J."/>
            <person name="Yildirir G."/>
            <person name="Ndikumana S."/>
            <person name="Charron P."/>
            <person name="St-Onge C."/>
            <person name="Giorgi J."/>
            <person name="Kruger M."/>
            <person name="Marton T."/>
            <person name="Ropars J."/>
            <person name="Grigoriev I.V."/>
            <person name="Hainaut M."/>
            <person name="Henrissat B."/>
            <person name="Roux C."/>
            <person name="Martin F."/>
            <person name="Corradi N."/>
        </authorList>
    </citation>
    <scope>NUCLEOTIDE SEQUENCE [LARGE SCALE GENOMIC DNA]</scope>
    <source>
        <strain evidence="3 4">DAOM 197198</strain>
    </source>
</reference>
<feature type="domain" description="Methyltransferase" evidence="2">
    <location>
        <begin position="298"/>
        <end position="385"/>
    </location>
</feature>
<dbReference type="Gene3D" id="3.40.50.150">
    <property type="entry name" value="Vaccinia Virus protein VP39"/>
    <property type="match status" value="1"/>
</dbReference>
<sequence length="410" mass="45795">MASLSTPNISKAFSEGNDLDTTMDRALYYEPVNHVLKKYSAFCLTEDDIARIVNKNSGDEEYLTNLLMEHHEALSILGISDIQSLYHLLLSLLTLSNPALVKGWKVPAEKISEAPKIPKHQSKAAAQQEEPMSDLSAKTTPFTPKANNSQSHFKTTKKQPAATSPKTICTIMTGYVLSQLDTLNHLKAWGQVVVIKFKSQQKYVTITVSIKLNQETTRLWNDGVWTAPLGRVPALVSTATLYLDNSAQTILAPLECKAFKLIQDQGTLKLITYYKSWTNIEKVIAKKETPLEGESKNCGAGTWLLEMSTDFPRSTFVGVDIATMYPSDVMPLNCEFMQCNVLDGIQFADNTFDFVHTRLMTFAFIDNEWFEKVINELIRVLKTGGTLEIMVIDEYKTQGPVTAQLCNACK</sequence>
<keyword evidence="4" id="KW-1185">Reference proteome</keyword>
<dbReference type="EMBL" id="AUPC02000028">
    <property type="protein sequence ID" value="POG79037.1"/>
    <property type="molecule type" value="Genomic_DNA"/>
</dbReference>
<feature type="region of interest" description="Disordered" evidence="1">
    <location>
        <begin position="115"/>
        <end position="159"/>
    </location>
</feature>
<dbReference type="SUPFAM" id="SSF53335">
    <property type="entry name" value="S-adenosyl-L-methionine-dependent methyltransferases"/>
    <property type="match status" value="1"/>
</dbReference>
<comment type="caution">
    <text evidence="3">The sequence shown here is derived from an EMBL/GenBank/DDBJ whole genome shotgun (WGS) entry which is preliminary data.</text>
</comment>
<gene>
    <name evidence="3" type="ORF">GLOIN_2v1766097</name>
</gene>
<protein>
    <recommendedName>
        <fullName evidence="2">Methyltransferase domain-containing protein</fullName>
    </recommendedName>
</protein>
<evidence type="ECO:0000259" key="2">
    <source>
        <dbReference type="Pfam" id="PF13649"/>
    </source>
</evidence>
<organism evidence="3 4">
    <name type="scientific">Rhizophagus irregularis (strain DAOM 181602 / DAOM 197198 / MUCL 43194)</name>
    <name type="common">Arbuscular mycorrhizal fungus</name>
    <name type="synonym">Glomus intraradices</name>
    <dbReference type="NCBI Taxonomy" id="747089"/>
    <lineage>
        <taxon>Eukaryota</taxon>
        <taxon>Fungi</taxon>
        <taxon>Fungi incertae sedis</taxon>
        <taxon>Mucoromycota</taxon>
        <taxon>Glomeromycotina</taxon>
        <taxon>Glomeromycetes</taxon>
        <taxon>Glomerales</taxon>
        <taxon>Glomeraceae</taxon>
        <taxon>Rhizophagus</taxon>
    </lineage>
</organism>
<dbReference type="Pfam" id="PF13649">
    <property type="entry name" value="Methyltransf_25"/>
    <property type="match status" value="1"/>
</dbReference>
<accession>A0A2P4QN03</accession>